<accession>A0A067NY25</accession>
<dbReference type="InParanoid" id="A0A067NY25"/>
<protein>
    <recommendedName>
        <fullName evidence="3">F-box domain-containing protein</fullName>
    </recommendedName>
</protein>
<dbReference type="EMBL" id="KL198004">
    <property type="protein sequence ID" value="KDQ32804.1"/>
    <property type="molecule type" value="Genomic_DNA"/>
</dbReference>
<name>A0A067NY25_PLEO1</name>
<reference evidence="2" key="1">
    <citation type="journal article" date="2014" name="Proc. Natl. Acad. Sci. U.S.A.">
        <title>Extensive sampling of basidiomycete genomes demonstrates inadequacy of the white-rot/brown-rot paradigm for wood decay fungi.</title>
        <authorList>
            <person name="Riley R."/>
            <person name="Salamov A.A."/>
            <person name="Brown D.W."/>
            <person name="Nagy L.G."/>
            <person name="Floudas D."/>
            <person name="Held B.W."/>
            <person name="Levasseur A."/>
            <person name="Lombard V."/>
            <person name="Morin E."/>
            <person name="Otillar R."/>
            <person name="Lindquist E.A."/>
            <person name="Sun H."/>
            <person name="LaButti K.M."/>
            <person name="Schmutz J."/>
            <person name="Jabbour D."/>
            <person name="Luo H."/>
            <person name="Baker S.E."/>
            <person name="Pisabarro A.G."/>
            <person name="Walton J.D."/>
            <person name="Blanchette R.A."/>
            <person name="Henrissat B."/>
            <person name="Martin F."/>
            <person name="Cullen D."/>
            <person name="Hibbett D.S."/>
            <person name="Grigoriev I.V."/>
        </authorList>
    </citation>
    <scope>NUCLEOTIDE SEQUENCE [LARGE SCALE GENOMIC DNA]</scope>
    <source>
        <strain evidence="2">PC15</strain>
    </source>
</reference>
<dbReference type="VEuPathDB" id="FungiDB:PLEOSDRAFT_1080287"/>
<evidence type="ECO:0000313" key="2">
    <source>
        <dbReference type="Proteomes" id="UP000027073"/>
    </source>
</evidence>
<dbReference type="OrthoDB" id="3049838at2759"/>
<sequence>MTQKFPPLPTEVWLQIASYIPEREMPKLYPLSRAFYELGMDAIYQELRIRSEVHRSKKPFISRRVLALDIHLDAFDALVASRVQSSLGLFASLFYRPQGPHDVTRMSAPEVSSILLNSVKYMTSLRRCRLRIPSSHHIYTYLPFIRALWEGVRSRVEDLALEVPGNVLNVVLPVSVDSMLQVHALSLVLCDKLDGWGSSYASQLIADFFNQAAPGLESLSLVSSPATPLQVLDGLAFDRLAMSFAALRTLSITANFLSEPNQSDSWEFIPKTTASRKATHFAVRSQGLTGTL</sequence>
<dbReference type="HOGENOM" id="CLU_953505_0_0_1"/>
<gene>
    <name evidence="1" type="ORF">PLEOSDRAFT_1080287</name>
</gene>
<evidence type="ECO:0008006" key="3">
    <source>
        <dbReference type="Google" id="ProtNLM"/>
    </source>
</evidence>
<proteinExistence type="predicted"/>
<evidence type="ECO:0000313" key="1">
    <source>
        <dbReference type="EMBL" id="KDQ32804.1"/>
    </source>
</evidence>
<dbReference type="Proteomes" id="UP000027073">
    <property type="component" value="Unassembled WGS sequence"/>
</dbReference>
<organism evidence="1 2">
    <name type="scientific">Pleurotus ostreatus (strain PC15)</name>
    <name type="common">Oyster mushroom</name>
    <dbReference type="NCBI Taxonomy" id="1137138"/>
    <lineage>
        <taxon>Eukaryota</taxon>
        <taxon>Fungi</taxon>
        <taxon>Dikarya</taxon>
        <taxon>Basidiomycota</taxon>
        <taxon>Agaricomycotina</taxon>
        <taxon>Agaricomycetes</taxon>
        <taxon>Agaricomycetidae</taxon>
        <taxon>Agaricales</taxon>
        <taxon>Pleurotineae</taxon>
        <taxon>Pleurotaceae</taxon>
        <taxon>Pleurotus</taxon>
    </lineage>
</organism>
<dbReference type="AlphaFoldDB" id="A0A067NY25"/>